<dbReference type="Pfam" id="PF02518">
    <property type="entry name" value="HATPase_c"/>
    <property type="match status" value="1"/>
</dbReference>
<protein>
    <recommendedName>
        <fullName evidence="3">histidine kinase</fullName>
        <ecNumber evidence="3">2.7.13.3</ecNumber>
    </recommendedName>
</protein>
<dbReference type="CDD" id="cd06225">
    <property type="entry name" value="HAMP"/>
    <property type="match status" value="1"/>
</dbReference>
<evidence type="ECO:0000256" key="11">
    <source>
        <dbReference type="SAM" id="Phobius"/>
    </source>
</evidence>
<dbReference type="PANTHER" id="PTHR45436:SF5">
    <property type="entry name" value="SENSOR HISTIDINE KINASE TRCS"/>
    <property type="match status" value="1"/>
</dbReference>
<dbReference type="SMART" id="SM00387">
    <property type="entry name" value="HATPase_c"/>
    <property type="match status" value="1"/>
</dbReference>
<dbReference type="InterPro" id="IPR005467">
    <property type="entry name" value="His_kinase_dom"/>
</dbReference>
<comment type="catalytic activity">
    <reaction evidence="1">
        <text>ATP + protein L-histidine = ADP + protein N-phospho-L-histidine.</text>
        <dbReference type="EC" id="2.7.13.3"/>
    </reaction>
</comment>
<sequence length="379" mass="41579">MSAALLATIAIMAAGVILFAEWQYKSFYDNLPQPLRSELDVLEAKDLGNSSRAMEIYNQYWRNDLLFGERWSLTIGLLICLPFGLGIGFWISRLITRPLASMAEVAVRVEQGDFSARATIGAAHGEMADMVTTFNRMVDALEGLEYERRATAASVSHELRTPITVLQARLHAICDGVITADKAEFSTLLHQVQHLGRLVGDLHTLSMADADQLSLVKRRVDMIALVSDIIPHYQPQLDANQMVLELDLPTLDEDASEQDWADIKADPDRMRQIISNLISNAVRHASQGGWLGMQLRRENPENGPDSVVLRISDAGPGLPAELQQFPFQRFSQLPGKRRSEGSGLGLSIVKALTIAQGGAVAVTSSARGGTCFTLRFPVA</sequence>
<dbReference type="InterPro" id="IPR036890">
    <property type="entry name" value="HATPase_C_sf"/>
</dbReference>
<evidence type="ECO:0000259" key="13">
    <source>
        <dbReference type="PROSITE" id="PS50885"/>
    </source>
</evidence>
<dbReference type="PROSITE" id="PS50109">
    <property type="entry name" value="HIS_KIN"/>
    <property type="match status" value="1"/>
</dbReference>
<dbReference type="SMART" id="SM00388">
    <property type="entry name" value="HisKA"/>
    <property type="match status" value="1"/>
</dbReference>
<evidence type="ECO:0000256" key="3">
    <source>
        <dbReference type="ARBA" id="ARBA00012438"/>
    </source>
</evidence>
<dbReference type="Gene3D" id="6.10.340.10">
    <property type="match status" value="1"/>
</dbReference>
<keyword evidence="7" id="KW-0418">Kinase</keyword>
<dbReference type="GO" id="GO:0005524">
    <property type="term" value="F:ATP binding"/>
    <property type="evidence" value="ECO:0007669"/>
    <property type="project" value="UniProtKB-KW"/>
</dbReference>
<dbReference type="PROSITE" id="PS50885">
    <property type="entry name" value="HAMP"/>
    <property type="match status" value="1"/>
</dbReference>
<reference evidence="14 15" key="1">
    <citation type="submission" date="2022-09" db="EMBL/GenBank/DDBJ databases">
        <title>Draft genome of isolate Be4.</title>
        <authorList>
            <person name="Sanchez-Castro I."/>
            <person name="Martinez-Rodriguez P."/>
            <person name="Descostes M."/>
            <person name="Merroun M."/>
        </authorList>
    </citation>
    <scope>NUCLEOTIDE SEQUENCE [LARGE SCALE GENOMIC DNA]</scope>
    <source>
        <strain evidence="14 15">Be4</strain>
    </source>
</reference>
<keyword evidence="14" id="KW-0547">Nucleotide-binding</keyword>
<keyword evidence="15" id="KW-1185">Reference proteome</keyword>
<keyword evidence="6 11" id="KW-0812">Transmembrane</keyword>
<dbReference type="SUPFAM" id="SSF47384">
    <property type="entry name" value="Homodimeric domain of signal transducing histidine kinase"/>
    <property type="match status" value="1"/>
</dbReference>
<dbReference type="SMART" id="SM00304">
    <property type="entry name" value="HAMP"/>
    <property type="match status" value="1"/>
</dbReference>
<evidence type="ECO:0000256" key="10">
    <source>
        <dbReference type="ARBA" id="ARBA00023136"/>
    </source>
</evidence>
<evidence type="ECO:0000256" key="2">
    <source>
        <dbReference type="ARBA" id="ARBA00004370"/>
    </source>
</evidence>
<evidence type="ECO:0000256" key="8">
    <source>
        <dbReference type="ARBA" id="ARBA00022989"/>
    </source>
</evidence>
<dbReference type="SUPFAM" id="SSF55874">
    <property type="entry name" value="ATPase domain of HSP90 chaperone/DNA topoisomerase II/histidine kinase"/>
    <property type="match status" value="1"/>
</dbReference>
<evidence type="ECO:0000313" key="15">
    <source>
        <dbReference type="Proteomes" id="UP001525968"/>
    </source>
</evidence>
<evidence type="ECO:0000256" key="9">
    <source>
        <dbReference type="ARBA" id="ARBA00023012"/>
    </source>
</evidence>
<dbReference type="InterPro" id="IPR003660">
    <property type="entry name" value="HAMP_dom"/>
</dbReference>
<dbReference type="Gene3D" id="3.30.565.10">
    <property type="entry name" value="Histidine kinase-like ATPase, C-terminal domain"/>
    <property type="match status" value="1"/>
</dbReference>
<accession>A0ABT2PMH4</accession>
<dbReference type="Pfam" id="PF00512">
    <property type="entry name" value="HisKA"/>
    <property type="match status" value="1"/>
</dbReference>
<evidence type="ECO:0000256" key="7">
    <source>
        <dbReference type="ARBA" id="ARBA00022777"/>
    </source>
</evidence>
<dbReference type="Pfam" id="PF00672">
    <property type="entry name" value="HAMP"/>
    <property type="match status" value="1"/>
</dbReference>
<dbReference type="InterPro" id="IPR003594">
    <property type="entry name" value="HATPase_dom"/>
</dbReference>
<keyword evidence="10 11" id="KW-0472">Membrane</keyword>
<evidence type="ECO:0000256" key="6">
    <source>
        <dbReference type="ARBA" id="ARBA00022692"/>
    </source>
</evidence>
<evidence type="ECO:0000256" key="5">
    <source>
        <dbReference type="ARBA" id="ARBA00022679"/>
    </source>
</evidence>
<comment type="subcellular location">
    <subcellularLocation>
        <location evidence="2">Membrane</location>
    </subcellularLocation>
</comment>
<organism evidence="14 15">
    <name type="scientific">Acidovorax bellezanensis</name>
    <dbReference type="NCBI Taxonomy" id="2976702"/>
    <lineage>
        <taxon>Bacteria</taxon>
        <taxon>Pseudomonadati</taxon>
        <taxon>Pseudomonadota</taxon>
        <taxon>Betaproteobacteria</taxon>
        <taxon>Burkholderiales</taxon>
        <taxon>Comamonadaceae</taxon>
        <taxon>Acidovorax</taxon>
    </lineage>
</organism>
<dbReference type="PANTHER" id="PTHR45436">
    <property type="entry name" value="SENSOR HISTIDINE KINASE YKOH"/>
    <property type="match status" value="1"/>
</dbReference>
<dbReference type="InterPro" id="IPR004358">
    <property type="entry name" value="Sig_transdc_His_kin-like_C"/>
</dbReference>
<dbReference type="EMBL" id="JAODYH010000005">
    <property type="protein sequence ID" value="MCT9811428.1"/>
    <property type="molecule type" value="Genomic_DNA"/>
</dbReference>
<proteinExistence type="predicted"/>
<dbReference type="InterPro" id="IPR036097">
    <property type="entry name" value="HisK_dim/P_sf"/>
</dbReference>
<dbReference type="CDD" id="cd00075">
    <property type="entry name" value="HATPase"/>
    <property type="match status" value="1"/>
</dbReference>
<dbReference type="InterPro" id="IPR050428">
    <property type="entry name" value="TCS_sensor_his_kinase"/>
</dbReference>
<evidence type="ECO:0000313" key="14">
    <source>
        <dbReference type="EMBL" id="MCT9811428.1"/>
    </source>
</evidence>
<feature type="domain" description="HAMP" evidence="13">
    <location>
        <begin position="93"/>
        <end position="146"/>
    </location>
</feature>
<keyword evidence="4" id="KW-0597">Phosphoprotein</keyword>
<keyword evidence="5" id="KW-0808">Transferase</keyword>
<evidence type="ECO:0000259" key="12">
    <source>
        <dbReference type="PROSITE" id="PS50109"/>
    </source>
</evidence>
<gene>
    <name evidence="14" type="ORF">N0K08_12335</name>
</gene>
<dbReference type="CDD" id="cd00082">
    <property type="entry name" value="HisKA"/>
    <property type="match status" value="1"/>
</dbReference>
<comment type="caution">
    <text evidence="14">The sequence shown here is derived from an EMBL/GenBank/DDBJ whole genome shotgun (WGS) entry which is preliminary data.</text>
</comment>
<keyword evidence="9" id="KW-0902">Two-component regulatory system</keyword>
<feature type="transmembrane region" description="Helical" evidence="11">
    <location>
        <begin position="71"/>
        <end position="92"/>
    </location>
</feature>
<dbReference type="PRINTS" id="PR00344">
    <property type="entry name" value="BCTRLSENSOR"/>
</dbReference>
<dbReference type="Gene3D" id="1.10.287.130">
    <property type="match status" value="1"/>
</dbReference>
<feature type="domain" description="Histidine kinase" evidence="12">
    <location>
        <begin position="154"/>
        <end position="379"/>
    </location>
</feature>
<keyword evidence="8 11" id="KW-1133">Transmembrane helix</keyword>
<dbReference type="EC" id="2.7.13.3" evidence="3"/>
<dbReference type="InterPro" id="IPR003661">
    <property type="entry name" value="HisK_dim/P_dom"/>
</dbReference>
<evidence type="ECO:0000256" key="4">
    <source>
        <dbReference type="ARBA" id="ARBA00022553"/>
    </source>
</evidence>
<evidence type="ECO:0000256" key="1">
    <source>
        <dbReference type="ARBA" id="ARBA00000085"/>
    </source>
</evidence>
<dbReference type="Proteomes" id="UP001525968">
    <property type="component" value="Unassembled WGS sequence"/>
</dbReference>
<name>A0ABT2PMH4_9BURK</name>
<keyword evidence="14" id="KW-0067">ATP-binding</keyword>
<dbReference type="SUPFAM" id="SSF158472">
    <property type="entry name" value="HAMP domain-like"/>
    <property type="match status" value="1"/>
</dbReference>